<evidence type="ECO:0000313" key="2">
    <source>
        <dbReference type="EMBL" id="KAK4357744.1"/>
    </source>
</evidence>
<feature type="region of interest" description="Disordered" evidence="1">
    <location>
        <begin position="91"/>
        <end position="131"/>
    </location>
</feature>
<organism evidence="2 3">
    <name type="scientific">Anisodus tanguticus</name>
    <dbReference type="NCBI Taxonomy" id="243964"/>
    <lineage>
        <taxon>Eukaryota</taxon>
        <taxon>Viridiplantae</taxon>
        <taxon>Streptophyta</taxon>
        <taxon>Embryophyta</taxon>
        <taxon>Tracheophyta</taxon>
        <taxon>Spermatophyta</taxon>
        <taxon>Magnoliopsida</taxon>
        <taxon>eudicotyledons</taxon>
        <taxon>Gunneridae</taxon>
        <taxon>Pentapetalae</taxon>
        <taxon>asterids</taxon>
        <taxon>lamiids</taxon>
        <taxon>Solanales</taxon>
        <taxon>Solanaceae</taxon>
        <taxon>Solanoideae</taxon>
        <taxon>Hyoscyameae</taxon>
        <taxon>Anisodus</taxon>
    </lineage>
</organism>
<gene>
    <name evidence="2" type="ORF">RND71_023354</name>
</gene>
<evidence type="ECO:0000313" key="3">
    <source>
        <dbReference type="Proteomes" id="UP001291623"/>
    </source>
</evidence>
<dbReference type="AlphaFoldDB" id="A0AAE1VDP8"/>
<reference evidence="2" key="1">
    <citation type="submission" date="2023-12" db="EMBL/GenBank/DDBJ databases">
        <title>Genome assembly of Anisodus tanguticus.</title>
        <authorList>
            <person name="Wang Y.-J."/>
        </authorList>
    </citation>
    <scope>NUCLEOTIDE SEQUENCE</scope>
    <source>
        <strain evidence="2">KB-2021</strain>
        <tissue evidence="2">Leaf</tissue>
    </source>
</reference>
<protein>
    <submittedName>
        <fullName evidence="2">Uncharacterized protein</fullName>
    </submittedName>
</protein>
<proteinExistence type="predicted"/>
<feature type="compositionally biased region" description="Basic and acidic residues" evidence="1">
    <location>
        <begin position="202"/>
        <end position="219"/>
    </location>
</feature>
<keyword evidence="3" id="KW-1185">Reference proteome</keyword>
<dbReference type="EMBL" id="JAVYJV010000012">
    <property type="protein sequence ID" value="KAK4357744.1"/>
    <property type="molecule type" value="Genomic_DNA"/>
</dbReference>
<comment type="caution">
    <text evidence="2">The sequence shown here is derived from an EMBL/GenBank/DDBJ whole genome shotgun (WGS) entry which is preliminary data.</text>
</comment>
<evidence type="ECO:0000256" key="1">
    <source>
        <dbReference type="SAM" id="MobiDB-lite"/>
    </source>
</evidence>
<sequence>MALRCTNGRLSLLALRARAEPQAALVSRVFVAPSCDGVVRVWRFGLSDSGKAGSTKTHGTYRACVTEDGIGCVCVGTALVDGIGLVRGKGMAQSSRQDGPDAGRENSAGWLRRWPRKLGGDGPDAAEKTRRGWLRRGRKLGRVVETLAEKTRQDGRQGWPRAPRHWGEMARLSWTEKDGRRAELDAESAEKCARMRDMAEARMRDGAETRISDEAEKSARSWTRRGSLRWQRLSSCADNCG</sequence>
<accession>A0AAE1VDP8</accession>
<feature type="region of interest" description="Disordered" evidence="1">
    <location>
        <begin position="202"/>
        <end position="221"/>
    </location>
</feature>
<name>A0AAE1VDP8_9SOLA</name>
<dbReference type="Proteomes" id="UP001291623">
    <property type="component" value="Unassembled WGS sequence"/>
</dbReference>